<dbReference type="AlphaFoldDB" id="A0A832ZYG3"/>
<sequence length="102" mass="11777">MKKFTIFLVFTILPLSLAWDDCPYGITNSSCQYPGYCSLYVDTNNNNICDRSEPAPNDTSENNDQNEKSLIDRVIEFLFMEVNLREILFNLLKKVFVLLKLG</sequence>
<proteinExistence type="predicted"/>
<dbReference type="Proteomes" id="UP000623215">
    <property type="component" value="Unassembled WGS sequence"/>
</dbReference>
<accession>A0A832ZYG3</accession>
<evidence type="ECO:0000313" key="1">
    <source>
        <dbReference type="EMBL" id="HIQ32444.1"/>
    </source>
</evidence>
<comment type="caution">
    <text evidence="1">The sequence shown here is derived from an EMBL/GenBank/DDBJ whole genome shotgun (WGS) entry which is preliminary data.</text>
</comment>
<name>A0A832ZYG3_9EURY</name>
<dbReference type="EMBL" id="DQVW01000056">
    <property type="protein sequence ID" value="HIQ32444.1"/>
    <property type="molecule type" value="Genomic_DNA"/>
</dbReference>
<protein>
    <submittedName>
        <fullName evidence="1">Uncharacterized protein</fullName>
    </submittedName>
</protein>
<evidence type="ECO:0000313" key="2">
    <source>
        <dbReference type="Proteomes" id="UP000623215"/>
    </source>
</evidence>
<reference evidence="1" key="1">
    <citation type="journal article" date="2020" name="ISME J.">
        <title>Gammaproteobacteria mediating utilization of methyl-, sulfur- and petroleum organic compounds in deep ocean hydrothermal plumes.</title>
        <authorList>
            <person name="Zhou Z."/>
            <person name="Liu Y."/>
            <person name="Pan J."/>
            <person name="Cron B.R."/>
            <person name="Toner B.M."/>
            <person name="Anantharaman K."/>
            <person name="Breier J.A."/>
            <person name="Dick G.J."/>
            <person name="Li M."/>
        </authorList>
    </citation>
    <scope>NUCLEOTIDE SEQUENCE</scope>
    <source>
        <strain evidence="1">SZUA-1534</strain>
    </source>
</reference>
<gene>
    <name evidence="1" type="ORF">EYH55_03065</name>
</gene>
<organism evidence="1 2">
    <name type="scientific">Methanothermococcus okinawensis</name>
    <dbReference type="NCBI Taxonomy" id="155863"/>
    <lineage>
        <taxon>Archaea</taxon>
        <taxon>Methanobacteriati</taxon>
        <taxon>Methanobacteriota</taxon>
        <taxon>Methanomada group</taxon>
        <taxon>Methanococci</taxon>
        <taxon>Methanococcales</taxon>
        <taxon>Methanococcaceae</taxon>
        <taxon>Methanothermococcus</taxon>
    </lineage>
</organism>